<evidence type="ECO:0000313" key="2">
    <source>
        <dbReference type="Proteomes" id="UP000053989"/>
    </source>
</evidence>
<sequence length="335" mass="37222">MLLIFLNLLTDHSRTEQLQNSGVSVPGAAHSEASTISSLPLGDIGPFHPPPALSTINDRPYIDIPPGSESDMPGLPTPFLGDFLIFSPVNTDAINEGAGGESVSQAPAIYAIIDFSLNTVLLHDVPAIVLLPGWRQLYKFSVMFMWLYQACIELQPDIDSIVGIAISQFLACRCKQLPNWAPEDHPIQLWSESESGFVIVQTQLNEGLFRKKFYATVTAVRAYFLEHAFKAAQYIVVDHPELNPPWSGILRSWDQWDGIAVHHAQVLVRWDPHYGFPLLHKYILSSDIIAVDWFEGIEVFDFIIHAIGRTTSPGCMLAQEYREEDDLASGASPPE</sequence>
<dbReference type="InParanoid" id="A0A0C3D368"/>
<accession>A0A0C3D368</accession>
<reference evidence="1 2" key="1">
    <citation type="submission" date="2014-04" db="EMBL/GenBank/DDBJ databases">
        <authorList>
            <consortium name="DOE Joint Genome Institute"/>
            <person name="Kuo A."/>
            <person name="Kohler A."/>
            <person name="Nagy L.G."/>
            <person name="Floudas D."/>
            <person name="Copeland A."/>
            <person name="Barry K.W."/>
            <person name="Cichocki N."/>
            <person name="Veneault-Fourrey C."/>
            <person name="LaButti K."/>
            <person name="Lindquist E.A."/>
            <person name="Lipzen A."/>
            <person name="Lundell T."/>
            <person name="Morin E."/>
            <person name="Murat C."/>
            <person name="Sun H."/>
            <person name="Tunlid A."/>
            <person name="Henrissat B."/>
            <person name="Grigoriev I.V."/>
            <person name="Hibbett D.S."/>
            <person name="Martin F."/>
            <person name="Nordberg H.P."/>
            <person name="Cantor M.N."/>
            <person name="Hua S.X."/>
        </authorList>
    </citation>
    <scope>NUCLEOTIDE SEQUENCE [LARGE SCALE GENOMIC DNA]</scope>
    <source>
        <strain evidence="1 2">Foug A</strain>
    </source>
</reference>
<dbReference type="Proteomes" id="UP000053989">
    <property type="component" value="Unassembled WGS sequence"/>
</dbReference>
<keyword evidence="2" id="KW-1185">Reference proteome</keyword>
<evidence type="ECO:0000313" key="1">
    <source>
        <dbReference type="EMBL" id="KIM50864.1"/>
    </source>
</evidence>
<proteinExistence type="predicted"/>
<protein>
    <submittedName>
        <fullName evidence="1">Uncharacterized protein</fullName>
    </submittedName>
</protein>
<dbReference type="OrthoDB" id="2708810at2759"/>
<organism evidence="1 2">
    <name type="scientific">Scleroderma citrinum Foug A</name>
    <dbReference type="NCBI Taxonomy" id="1036808"/>
    <lineage>
        <taxon>Eukaryota</taxon>
        <taxon>Fungi</taxon>
        <taxon>Dikarya</taxon>
        <taxon>Basidiomycota</taxon>
        <taxon>Agaricomycotina</taxon>
        <taxon>Agaricomycetes</taxon>
        <taxon>Agaricomycetidae</taxon>
        <taxon>Boletales</taxon>
        <taxon>Sclerodermatineae</taxon>
        <taxon>Sclerodermataceae</taxon>
        <taxon>Scleroderma</taxon>
    </lineage>
</organism>
<dbReference type="EMBL" id="KN822316">
    <property type="protein sequence ID" value="KIM50864.1"/>
    <property type="molecule type" value="Genomic_DNA"/>
</dbReference>
<dbReference type="AlphaFoldDB" id="A0A0C3D368"/>
<name>A0A0C3D368_9AGAM</name>
<reference evidence="2" key="2">
    <citation type="submission" date="2015-01" db="EMBL/GenBank/DDBJ databases">
        <title>Evolutionary Origins and Diversification of the Mycorrhizal Mutualists.</title>
        <authorList>
            <consortium name="DOE Joint Genome Institute"/>
            <consortium name="Mycorrhizal Genomics Consortium"/>
            <person name="Kohler A."/>
            <person name="Kuo A."/>
            <person name="Nagy L.G."/>
            <person name="Floudas D."/>
            <person name="Copeland A."/>
            <person name="Barry K.W."/>
            <person name="Cichocki N."/>
            <person name="Veneault-Fourrey C."/>
            <person name="LaButti K."/>
            <person name="Lindquist E.A."/>
            <person name="Lipzen A."/>
            <person name="Lundell T."/>
            <person name="Morin E."/>
            <person name="Murat C."/>
            <person name="Riley R."/>
            <person name="Ohm R."/>
            <person name="Sun H."/>
            <person name="Tunlid A."/>
            <person name="Henrissat B."/>
            <person name="Grigoriev I.V."/>
            <person name="Hibbett D.S."/>
            <person name="Martin F."/>
        </authorList>
    </citation>
    <scope>NUCLEOTIDE SEQUENCE [LARGE SCALE GENOMIC DNA]</scope>
    <source>
        <strain evidence="2">Foug A</strain>
    </source>
</reference>
<gene>
    <name evidence="1" type="ORF">SCLCIDRAFT_33928</name>
</gene>
<dbReference type="HOGENOM" id="CLU_829391_0_0_1"/>